<dbReference type="InterPro" id="IPR036444">
    <property type="entry name" value="PLipase_A2_dom_sf"/>
</dbReference>
<reference evidence="3" key="1">
    <citation type="submission" date="2024-02" db="UniProtKB">
        <authorList>
            <consortium name="WormBaseParasite"/>
        </authorList>
    </citation>
    <scope>IDENTIFICATION</scope>
</reference>
<keyword evidence="1" id="KW-0732">Signal</keyword>
<dbReference type="Proteomes" id="UP000887575">
    <property type="component" value="Unassembled WGS sequence"/>
</dbReference>
<dbReference type="PANTHER" id="PTHR34228">
    <property type="entry name" value="PROTEIN CBG09474-RELATED"/>
    <property type="match status" value="1"/>
</dbReference>
<sequence>MWQFSTSLCIFLLILRNSNCFDYDSSSSEEDDDHWQCGTDFLTKTMSEGQIETDCPTLKEPINNCCISHDLCYDQQLGKKHCDDVFCKCLMEASRPSTICYKEDAPLFCALVVKFGDEAYVASGNKTGNATESAKPKATITFPPRPVIHEILVPKAQQQAHRIRPKIAPASSQAKQSFSGVSADRILLVNRPLDLSGNPN</sequence>
<dbReference type="InterPro" id="IPR053322">
    <property type="entry name" value="PLA2-like"/>
</dbReference>
<dbReference type="AlphaFoldDB" id="A0AAF3EHX2"/>
<evidence type="ECO:0000313" key="2">
    <source>
        <dbReference type="Proteomes" id="UP000887575"/>
    </source>
</evidence>
<name>A0AAF3EHX2_9BILA</name>
<protein>
    <submittedName>
        <fullName evidence="3">Uncharacterized protein</fullName>
    </submittedName>
</protein>
<keyword evidence="2" id="KW-1185">Reference proteome</keyword>
<dbReference type="GO" id="GO:0050482">
    <property type="term" value="P:arachidonate secretion"/>
    <property type="evidence" value="ECO:0007669"/>
    <property type="project" value="InterPro"/>
</dbReference>
<dbReference type="GO" id="GO:0006644">
    <property type="term" value="P:phospholipid metabolic process"/>
    <property type="evidence" value="ECO:0007669"/>
    <property type="project" value="InterPro"/>
</dbReference>
<dbReference type="SUPFAM" id="SSF48619">
    <property type="entry name" value="Phospholipase A2, PLA2"/>
    <property type="match status" value="1"/>
</dbReference>
<dbReference type="WBParaSite" id="MBELARI_LOCUS1361">
    <property type="protein sequence ID" value="MBELARI_LOCUS1361"/>
    <property type="gene ID" value="MBELARI_LOCUS1361"/>
</dbReference>
<feature type="chain" id="PRO_5042062360" evidence="1">
    <location>
        <begin position="21"/>
        <end position="200"/>
    </location>
</feature>
<accession>A0AAF3EHX2</accession>
<dbReference type="PANTHER" id="PTHR34228:SF3">
    <property type="entry name" value="PHOSPHOLIPASE A2-LIKE PROTEIN Y52B11A.8"/>
    <property type="match status" value="1"/>
</dbReference>
<feature type="signal peptide" evidence="1">
    <location>
        <begin position="1"/>
        <end position="20"/>
    </location>
</feature>
<organism evidence="2 3">
    <name type="scientific">Mesorhabditis belari</name>
    <dbReference type="NCBI Taxonomy" id="2138241"/>
    <lineage>
        <taxon>Eukaryota</taxon>
        <taxon>Metazoa</taxon>
        <taxon>Ecdysozoa</taxon>
        <taxon>Nematoda</taxon>
        <taxon>Chromadorea</taxon>
        <taxon>Rhabditida</taxon>
        <taxon>Rhabditina</taxon>
        <taxon>Rhabditomorpha</taxon>
        <taxon>Rhabditoidea</taxon>
        <taxon>Rhabditidae</taxon>
        <taxon>Mesorhabditinae</taxon>
        <taxon>Mesorhabditis</taxon>
    </lineage>
</organism>
<dbReference type="GO" id="GO:0004623">
    <property type="term" value="F:phospholipase A2 activity"/>
    <property type="evidence" value="ECO:0007669"/>
    <property type="project" value="InterPro"/>
</dbReference>
<proteinExistence type="predicted"/>
<evidence type="ECO:0000256" key="1">
    <source>
        <dbReference type="SAM" id="SignalP"/>
    </source>
</evidence>
<evidence type="ECO:0000313" key="3">
    <source>
        <dbReference type="WBParaSite" id="MBELARI_LOCUS1361"/>
    </source>
</evidence>